<dbReference type="EMBL" id="JYNL01000069">
    <property type="protein sequence ID" value="KMO67514.1"/>
    <property type="molecule type" value="Genomic_DNA"/>
</dbReference>
<evidence type="ECO:0000313" key="2">
    <source>
        <dbReference type="EMBL" id="KMO67514.1"/>
    </source>
</evidence>
<dbReference type="STRING" id="37916.MCHLDSM_06764"/>
<protein>
    <submittedName>
        <fullName evidence="2">Uncharacterized protein</fullName>
    </submittedName>
</protein>
<reference evidence="2 3" key="1">
    <citation type="journal article" date="2015" name="Genome Biol. Evol.">
        <title>Characterization of Three Mycobacterium spp. with Potential Use in Bioremediation by Genome Sequencing and Comparative Genomics.</title>
        <authorList>
            <person name="Das S."/>
            <person name="Pettersson B.M."/>
            <person name="Behra P.R."/>
            <person name="Ramesh M."/>
            <person name="Dasgupta S."/>
            <person name="Bhattacharya A."/>
            <person name="Kirsebom L.A."/>
        </authorList>
    </citation>
    <scope>NUCLEOTIDE SEQUENCE [LARGE SCALE GENOMIC DNA]</scope>
    <source>
        <strain evidence="2 3">DSM 43826</strain>
    </source>
</reference>
<keyword evidence="1" id="KW-0472">Membrane</keyword>
<accession>A0A0J6VBF8</accession>
<dbReference type="AlphaFoldDB" id="A0A0J6VBF8"/>
<dbReference type="RefSeq" id="WP_048473719.1">
    <property type="nucleotide sequence ID" value="NZ_JYNL01000069.1"/>
</dbReference>
<dbReference type="PATRIC" id="fig|37916.4.peg.6781"/>
<organism evidence="2 3">
    <name type="scientific">Mycolicibacterium chlorophenolicum</name>
    <dbReference type="NCBI Taxonomy" id="37916"/>
    <lineage>
        <taxon>Bacteria</taxon>
        <taxon>Bacillati</taxon>
        <taxon>Actinomycetota</taxon>
        <taxon>Actinomycetes</taxon>
        <taxon>Mycobacteriales</taxon>
        <taxon>Mycobacteriaceae</taxon>
        <taxon>Mycolicibacterium</taxon>
    </lineage>
</organism>
<evidence type="ECO:0000313" key="3">
    <source>
        <dbReference type="Proteomes" id="UP000036513"/>
    </source>
</evidence>
<keyword evidence="1" id="KW-0812">Transmembrane</keyword>
<gene>
    <name evidence="2" type="ORF">MCHLDSM_06764</name>
</gene>
<sequence precursor="true">MSRTIDTRLLGCAAVLALPASLAVMLLATPGSASPLLSWTVSTLALLTALVVLAVGECAWENSVARARAAGLVGR</sequence>
<name>A0A0J6VBF8_9MYCO</name>
<proteinExistence type="predicted"/>
<comment type="caution">
    <text evidence="2">The sequence shown here is derived from an EMBL/GenBank/DDBJ whole genome shotgun (WGS) entry which is preliminary data.</text>
</comment>
<evidence type="ECO:0000256" key="1">
    <source>
        <dbReference type="SAM" id="Phobius"/>
    </source>
</evidence>
<keyword evidence="3" id="KW-1185">Reference proteome</keyword>
<feature type="transmembrane region" description="Helical" evidence="1">
    <location>
        <begin position="43"/>
        <end position="60"/>
    </location>
</feature>
<dbReference type="Proteomes" id="UP000036513">
    <property type="component" value="Unassembled WGS sequence"/>
</dbReference>
<keyword evidence="1" id="KW-1133">Transmembrane helix</keyword>